<evidence type="ECO:0000259" key="4">
    <source>
        <dbReference type="Pfam" id="PF00884"/>
    </source>
</evidence>
<dbReference type="Pfam" id="PF00884">
    <property type="entry name" value="Sulfatase"/>
    <property type="match status" value="1"/>
</dbReference>
<keyword evidence="6" id="KW-1185">Reference proteome</keyword>
<feature type="domain" description="Sulfatase N-terminal" evidence="4">
    <location>
        <begin position="10"/>
        <end position="55"/>
    </location>
</feature>
<dbReference type="InterPro" id="IPR000917">
    <property type="entry name" value="Sulfatase_N"/>
</dbReference>
<dbReference type="AlphaFoldDB" id="A0A212C085"/>
<evidence type="ECO:0000256" key="1">
    <source>
        <dbReference type="ARBA" id="ARBA00001913"/>
    </source>
</evidence>
<evidence type="ECO:0000256" key="3">
    <source>
        <dbReference type="ARBA" id="ARBA00022801"/>
    </source>
</evidence>
<dbReference type="EMBL" id="MKHE01000034">
    <property type="protein sequence ID" value="OWJ99402.1"/>
    <property type="molecule type" value="Genomic_DNA"/>
</dbReference>
<sequence length="62" mass="6670">GTFITRNSRPNIVLFMADDLGVGDLCCYGNSSVSTPNIDRLASEGVRLTHHLAAASIFNMQT</sequence>
<organism evidence="5 6">
    <name type="scientific">Cervus elaphus hippelaphus</name>
    <name type="common">European red deer</name>
    <dbReference type="NCBI Taxonomy" id="46360"/>
    <lineage>
        <taxon>Eukaryota</taxon>
        <taxon>Metazoa</taxon>
        <taxon>Chordata</taxon>
        <taxon>Craniata</taxon>
        <taxon>Vertebrata</taxon>
        <taxon>Euteleostomi</taxon>
        <taxon>Mammalia</taxon>
        <taxon>Eutheria</taxon>
        <taxon>Laurasiatheria</taxon>
        <taxon>Artiodactyla</taxon>
        <taxon>Ruminantia</taxon>
        <taxon>Pecora</taxon>
        <taxon>Cervidae</taxon>
        <taxon>Cervinae</taxon>
        <taxon>Cervus</taxon>
    </lineage>
</organism>
<comment type="cofactor">
    <cofactor evidence="1">
        <name>Ca(2+)</name>
        <dbReference type="ChEBI" id="CHEBI:29108"/>
    </cofactor>
</comment>
<feature type="non-terminal residue" evidence="5">
    <location>
        <position position="1"/>
    </location>
</feature>
<accession>A0A212C085</accession>
<dbReference type="OrthoDB" id="103349at2759"/>
<dbReference type="SUPFAM" id="SSF53649">
    <property type="entry name" value="Alkaline phosphatase-like"/>
    <property type="match status" value="1"/>
</dbReference>
<dbReference type="Gene3D" id="3.40.720.10">
    <property type="entry name" value="Alkaline Phosphatase, subunit A"/>
    <property type="match status" value="1"/>
</dbReference>
<proteinExistence type="inferred from homology"/>
<evidence type="ECO:0000313" key="6">
    <source>
        <dbReference type="Proteomes" id="UP000242450"/>
    </source>
</evidence>
<keyword evidence="3" id="KW-0378">Hydrolase</keyword>
<dbReference type="Proteomes" id="UP000242450">
    <property type="component" value="Chromosome X"/>
</dbReference>
<dbReference type="GO" id="GO:0004065">
    <property type="term" value="F:arylsulfatase activity"/>
    <property type="evidence" value="ECO:0007669"/>
    <property type="project" value="TreeGrafter"/>
</dbReference>
<dbReference type="InterPro" id="IPR050738">
    <property type="entry name" value="Sulfatase"/>
</dbReference>
<name>A0A212C085_CEREH</name>
<evidence type="ECO:0000256" key="2">
    <source>
        <dbReference type="ARBA" id="ARBA00008779"/>
    </source>
</evidence>
<comment type="similarity">
    <text evidence="2">Belongs to the sulfatase family.</text>
</comment>
<evidence type="ECO:0000313" key="5">
    <source>
        <dbReference type="EMBL" id="OWJ99402.1"/>
    </source>
</evidence>
<gene>
    <name evidence="5" type="ORF">Celaphus_00010145</name>
</gene>
<dbReference type="PANTHER" id="PTHR42693:SF16">
    <property type="entry name" value="ARYLSULFATASE H"/>
    <property type="match status" value="1"/>
</dbReference>
<comment type="caution">
    <text evidence="5">The sequence shown here is derived from an EMBL/GenBank/DDBJ whole genome shotgun (WGS) entry which is preliminary data.</text>
</comment>
<dbReference type="InterPro" id="IPR017850">
    <property type="entry name" value="Alkaline_phosphatase_core_sf"/>
</dbReference>
<protein>
    <recommendedName>
        <fullName evidence="4">Sulfatase N-terminal domain-containing protein</fullName>
    </recommendedName>
</protein>
<reference evidence="5 6" key="1">
    <citation type="journal article" date="2018" name="Mol. Genet. Genomics">
        <title>The red deer Cervus elaphus genome CerEla1.0: sequencing, annotating, genes, and chromosomes.</title>
        <authorList>
            <person name="Bana N.A."/>
            <person name="Nyiri A."/>
            <person name="Nagy J."/>
            <person name="Frank K."/>
            <person name="Nagy T."/>
            <person name="Steger V."/>
            <person name="Schiller M."/>
            <person name="Lakatos P."/>
            <person name="Sugar L."/>
            <person name="Horn P."/>
            <person name="Barta E."/>
            <person name="Orosz L."/>
        </authorList>
    </citation>
    <scope>NUCLEOTIDE SEQUENCE [LARGE SCALE GENOMIC DNA]</scope>
    <source>
        <strain evidence="5">Hungarian</strain>
    </source>
</reference>
<dbReference type="PANTHER" id="PTHR42693">
    <property type="entry name" value="ARYLSULFATASE FAMILY MEMBER"/>
    <property type="match status" value="1"/>
</dbReference>